<dbReference type="EnsemblPlants" id="PNT61263">
    <property type="protein sequence ID" value="PNT61263"/>
    <property type="gene ID" value="BRADI_5g12916v3"/>
</dbReference>
<dbReference type="KEGG" id="bdi:100829874"/>
<dbReference type="STRING" id="15368.A0A0Q3P2Z6"/>
<dbReference type="EnsemblPlants" id="KQJ83081">
    <property type="protein sequence ID" value="KQJ83081"/>
    <property type="gene ID" value="BRADI_5g12916v3"/>
</dbReference>
<dbReference type="PANTHER" id="PTHR46932:SF13">
    <property type="entry name" value="OS04G0467950 PROTEIN"/>
    <property type="match status" value="1"/>
</dbReference>
<protein>
    <recommendedName>
        <fullName evidence="4">HMA domain-containing protein</fullName>
    </recommendedName>
</protein>
<dbReference type="EMBL" id="CM000884">
    <property type="protein sequence ID" value="PNT61263.1"/>
    <property type="molecule type" value="Genomic_DNA"/>
</dbReference>
<dbReference type="PANTHER" id="PTHR46932">
    <property type="entry name" value="HEAVY METAL-ASSOCIATED ISOPRENYLATED PLANT PROTEIN 47"/>
    <property type="match status" value="1"/>
</dbReference>
<gene>
    <name evidence="2" type="primary">LOC100829874</name>
    <name evidence="1" type="ORF">BRADI_5g12916v3</name>
</gene>
<dbReference type="RefSeq" id="XP_010240012.2">
    <property type="nucleotide sequence ID" value="XM_010241710.3"/>
</dbReference>
<proteinExistence type="predicted"/>
<dbReference type="GeneID" id="100829874"/>
<dbReference type="EnsemblPlants" id="PNT61262">
    <property type="protein sequence ID" value="PNT61262"/>
    <property type="gene ID" value="BRADI_5g12916v3"/>
</dbReference>
<dbReference type="EnsemblPlants" id="PNT61261">
    <property type="protein sequence ID" value="PNT61261"/>
    <property type="gene ID" value="BRADI_5g12916v3"/>
</dbReference>
<reference evidence="1 2" key="1">
    <citation type="journal article" date="2010" name="Nature">
        <title>Genome sequencing and analysis of the model grass Brachypodium distachyon.</title>
        <authorList>
            <consortium name="International Brachypodium Initiative"/>
        </authorList>
    </citation>
    <scope>NUCLEOTIDE SEQUENCE [LARGE SCALE GENOMIC DNA]</scope>
    <source>
        <strain evidence="1">Bd21</strain>
        <strain evidence="2">cv. Bd21</strain>
    </source>
</reference>
<evidence type="ECO:0000313" key="3">
    <source>
        <dbReference type="Proteomes" id="UP000008810"/>
    </source>
</evidence>
<dbReference type="Gramene" id="KQJ83081">
    <property type="protein sequence ID" value="KQJ83081"/>
    <property type="gene ID" value="BRADI_5g12916v3"/>
</dbReference>
<dbReference type="EMBL" id="CM000884">
    <property type="protein sequence ID" value="KQJ83081.1"/>
    <property type="molecule type" value="Genomic_DNA"/>
</dbReference>
<dbReference type="Gramene" id="PNT61263">
    <property type="protein sequence ID" value="PNT61263"/>
    <property type="gene ID" value="BRADI_5g12916v3"/>
</dbReference>
<dbReference type="Gene3D" id="3.30.70.100">
    <property type="match status" value="1"/>
</dbReference>
<evidence type="ECO:0000313" key="2">
    <source>
        <dbReference type="EnsemblPlants" id="KQJ83081"/>
    </source>
</evidence>
<dbReference type="OrthoDB" id="692882at2759"/>
<dbReference type="Gramene" id="PNT61261">
    <property type="protein sequence ID" value="PNT61261"/>
    <property type="gene ID" value="BRADI_5g12916v3"/>
</dbReference>
<dbReference type="EMBL" id="CM000884">
    <property type="protein sequence ID" value="PNT61262.1"/>
    <property type="molecule type" value="Genomic_DNA"/>
</dbReference>
<keyword evidence="3" id="KW-1185">Reference proteome</keyword>
<evidence type="ECO:0000313" key="1">
    <source>
        <dbReference type="EMBL" id="KQJ83081.1"/>
    </source>
</evidence>
<dbReference type="EMBL" id="CM000884">
    <property type="protein sequence ID" value="PNT61261.1"/>
    <property type="molecule type" value="Genomic_DNA"/>
</dbReference>
<reference evidence="2" key="3">
    <citation type="submission" date="2018-08" db="UniProtKB">
        <authorList>
            <consortium name="EnsemblPlants"/>
        </authorList>
    </citation>
    <scope>IDENTIFICATION</scope>
    <source>
        <strain evidence="2">cv. Bd21</strain>
    </source>
</reference>
<dbReference type="Gramene" id="PNT61262">
    <property type="protein sequence ID" value="PNT61262"/>
    <property type="gene ID" value="BRADI_5g12916v3"/>
</dbReference>
<organism evidence="1">
    <name type="scientific">Brachypodium distachyon</name>
    <name type="common">Purple false brome</name>
    <name type="synonym">Trachynia distachya</name>
    <dbReference type="NCBI Taxonomy" id="15368"/>
    <lineage>
        <taxon>Eukaryota</taxon>
        <taxon>Viridiplantae</taxon>
        <taxon>Streptophyta</taxon>
        <taxon>Embryophyta</taxon>
        <taxon>Tracheophyta</taxon>
        <taxon>Spermatophyta</taxon>
        <taxon>Magnoliopsida</taxon>
        <taxon>Liliopsida</taxon>
        <taxon>Poales</taxon>
        <taxon>Poaceae</taxon>
        <taxon>BOP clade</taxon>
        <taxon>Pooideae</taxon>
        <taxon>Stipodae</taxon>
        <taxon>Brachypodieae</taxon>
        <taxon>Brachypodium</taxon>
    </lineage>
</organism>
<sequence length="175" mass="18446">MRQEIIIRMQPGSSDKCHKRALTVAAAASGVESIAVAGRDKDLLVVTGDGVDATKLTKKLKEEVGEAEIVELRTLGGNNGAPSSKDYNIAAAQYYSRSPYPGVLPSSSPSSYDYGYASAVAAGYDYGSSSYARAVACSHPANYSPMIERHDYGAAGRWSGAGKCRRGEPSCCPIL</sequence>
<name>A0A0Q3P2Z6_BRADI</name>
<dbReference type="AlphaFoldDB" id="A0A0Q3P2Z6"/>
<dbReference type="InterPro" id="IPR042885">
    <property type="entry name" value="HIPP47/16"/>
</dbReference>
<dbReference type="Proteomes" id="UP000008810">
    <property type="component" value="Chromosome 5"/>
</dbReference>
<evidence type="ECO:0008006" key="4">
    <source>
        <dbReference type="Google" id="ProtNLM"/>
    </source>
</evidence>
<reference evidence="1" key="2">
    <citation type="submission" date="2017-06" db="EMBL/GenBank/DDBJ databases">
        <title>WGS assembly of Brachypodium distachyon.</title>
        <authorList>
            <consortium name="The International Brachypodium Initiative"/>
            <person name="Lucas S."/>
            <person name="Harmon-Smith M."/>
            <person name="Lail K."/>
            <person name="Tice H."/>
            <person name="Grimwood J."/>
            <person name="Bruce D."/>
            <person name="Barry K."/>
            <person name="Shu S."/>
            <person name="Lindquist E."/>
            <person name="Wang M."/>
            <person name="Pitluck S."/>
            <person name="Vogel J.P."/>
            <person name="Garvin D.F."/>
            <person name="Mockler T.C."/>
            <person name="Schmutz J."/>
            <person name="Rokhsar D."/>
            <person name="Bevan M.W."/>
        </authorList>
    </citation>
    <scope>NUCLEOTIDE SEQUENCE</scope>
    <source>
        <strain evidence="1">Bd21</strain>
    </source>
</reference>
<accession>A0A0Q3P2Z6</accession>